<evidence type="ECO:0000313" key="3">
    <source>
        <dbReference type="Proteomes" id="UP000479000"/>
    </source>
</evidence>
<feature type="region of interest" description="Disordered" evidence="1">
    <location>
        <begin position="1"/>
        <end position="21"/>
    </location>
</feature>
<gene>
    <name evidence="2" type="ORF">NTEN_LOCUS13102</name>
</gene>
<accession>A0A6H5GXB2</accession>
<evidence type="ECO:0000256" key="1">
    <source>
        <dbReference type="SAM" id="MobiDB-lite"/>
    </source>
</evidence>
<proteinExistence type="predicted"/>
<dbReference type="Proteomes" id="UP000479000">
    <property type="component" value="Unassembled WGS sequence"/>
</dbReference>
<feature type="non-terminal residue" evidence="2">
    <location>
        <position position="1"/>
    </location>
</feature>
<dbReference type="AlphaFoldDB" id="A0A6H5GXB2"/>
<evidence type="ECO:0000313" key="2">
    <source>
        <dbReference type="EMBL" id="CAB0007854.1"/>
    </source>
</evidence>
<feature type="compositionally biased region" description="Polar residues" evidence="1">
    <location>
        <begin position="7"/>
        <end position="21"/>
    </location>
</feature>
<sequence length="100" mass="11015">YHPLSIVINSSSGNKLTSTRPNSELSVYIRARLVGAFDGNTPSTPPVHPQPFTVQSHSAVDIAIDRILITNPARRTRGQRNAPVNPRHGPRRRDKASAER</sequence>
<dbReference type="EMBL" id="CADCXU010019656">
    <property type="protein sequence ID" value="CAB0007854.1"/>
    <property type="molecule type" value="Genomic_DNA"/>
</dbReference>
<organism evidence="2 3">
    <name type="scientific">Nesidiocoris tenuis</name>
    <dbReference type="NCBI Taxonomy" id="355587"/>
    <lineage>
        <taxon>Eukaryota</taxon>
        <taxon>Metazoa</taxon>
        <taxon>Ecdysozoa</taxon>
        <taxon>Arthropoda</taxon>
        <taxon>Hexapoda</taxon>
        <taxon>Insecta</taxon>
        <taxon>Pterygota</taxon>
        <taxon>Neoptera</taxon>
        <taxon>Paraneoptera</taxon>
        <taxon>Hemiptera</taxon>
        <taxon>Heteroptera</taxon>
        <taxon>Panheteroptera</taxon>
        <taxon>Cimicomorpha</taxon>
        <taxon>Miridae</taxon>
        <taxon>Dicyphina</taxon>
        <taxon>Nesidiocoris</taxon>
    </lineage>
</organism>
<feature type="region of interest" description="Disordered" evidence="1">
    <location>
        <begin position="70"/>
        <end position="100"/>
    </location>
</feature>
<reference evidence="2 3" key="1">
    <citation type="submission" date="2020-02" db="EMBL/GenBank/DDBJ databases">
        <authorList>
            <person name="Ferguson B K."/>
        </authorList>
    </citation>
    <scope>NUCLEOTIDE SEQUENCE [LARGE SCALE GENOMIC DNA]</scope>
</reference>
<name>A0A6H5GXB2_9HEMI</name>
<keyword evidence="3" id="KW-1185">Reference proteome</keyword>
<protein>
    <submittedName>
        <fullName evidence="2">Uncharacterized protein</fullName>
    </submittedName>
</protein>